<feature type="transmembrane region" description="Helical" evidence="4">
    <location>
        <begin position="124"/>
        <end position="146"/>
    </location>
</feature>
<reference evidence="6 7" key="1">
    <citation type="submission" date="2019-12" db="EMBL/GenBank/DDBJ databases">
        <title>Comparative genomics gives insights into the taxonomy of the Azoarcus-Aromatoleum group and reveals separate origins of nif in the plant-associated Azoarcus and non-plant-associated Aromatoleum sub-groups.</title>
        <authorList>
            <person name="Lafos M."/>
            <person name="Maluk M."/>
            <person name="Batista M."/>
            <person name="Junghare M."/>
            <person name="Carmona M."/>
            <person name="Faoro H."/>
            <person name="Cruz L.M."/>
            <person name="Battistoni F."/>
            <person name="De Souza E."/>
            <person name="Pedrosa F."/>
            <person name="Chen W.-M."/>
            <person name="Poole P.S."/>
            <person name="Dixon R.A."/>
            <person name="James E.K."/>
        </authorList>
    </citation>
    <scope>NUCLEOTIDE SEQUENCE [LARGE SCALE GENOMIC DNA]</scope>
    <source>
        <strain evidence="6 7">PbN1</strain>
    </source>
</reference>
<keyword evidence="4" id="KW-0812">Transmembrane</keyword>
<dbReference type="RefSeq" id="WP_169201732.1">
    <property type="nucleotide sequence ID" value="NZ_CP059467.1"/>
</dbReference>
<gene>
    <name evidence="6" type="ORF">GPA24_05565</name>
</gene>
<dbReference type="Gene3D" id="3.30.450.40">
    <property type="match status" value="1"/>
</dbReference>
<feature type="transmembrane region" description="Helical" evidence="4">
    <location>
        <begin position="94"/>
        <end position="118"/>
    </location>
</feature>
<protein>
    <submittedName>
        <fullName evidence="6">Two-component sensor protein</fullName>
    </submittedName>
</protein>
<dbReference type="Gene3D" id="1.20.5.1930">
    <property type="match status" value="1"/>
</dbReference>
<name>A0ABX1NSS8_9RHOO</name>
<dbReference type="Pfam" id="PF07730">
    <property type="entry name" value="HisKA_3"/>
    <property type="match status" value="1"/>
</dbReference>
<keyword evidence="1" id="KW-0808">Transferase</keyword>
<dbReference type="Gene3D" id="3.30.565.10">
    <property type="entry name" value="Histidine kinase-like ATPase, C-terminal domain"/>
    <property type="match status" value="1"/>
</dbReference>
<organism evidence="6 7">
    <name type="scientific">Aromatoleum bremense</name>
    <dbReference type="NCBI Taxonomy" id="76115"/>
    <lineage>
        <taxon>Bacteria</taxon>
        <taxon>Pseudomonadati</taxon>
        <taxon>Pseudomonadota</taxon>
        <taxon>Betaproteobacteria</taxon>
        <taxon>Rhodocyclales</taxon>
        <taxon>Rhodocyclaceae</taxon>
        <taxon>Aromatoleum</taxon>
    </lineage>
</organism>
<dbReference type="InterPro" id="IPR003018">
    <property type="entry name" value="GAF"/>
</dbReference>
<keyword evidence="2" id="KW-0418">Kinase</keyword>
<dbReference type="Proteomes" id="UP000633943">
    <property type="component" value="Unassembled WGS sequence"/>
</dbReference>
<keyword evidence="4" id="KW-1133">Transmembrane helix</keyword>
<dbReference type="PANTHER" id="PTHR24421">
    <property type="entry name" value="NITRATE/NITRITE SENSOR PROTEIN NARX-RELATED"/>
    <property type="match status" value="1"/>
</dbReference>
<accession>A0ABX1NSS8</accession>
<feature type="transmembrane region" description="Helical" evidence="4">
    <location>
        <begin position="55"/>
        <end position="73"/>
    </location>
</feature>
<dbReference type="SMART" id="SM00065">
    <property type="entry name" value="GAF"/>
    <property type="match status" value="1"/>
</dbReference>
<evidence type="ECO:0000256" key="2">
    <source>
        <dbReference type="ARBA" id="ARBA00022777"/>
    </source>
</evidence>
<comment type="caution">
    <text evidence="6">The sequence shown here is derived from an EMBL/GenBank/DDBJ whole genome shotgun (WGS) entry which is preliminary data.</text>
</comment>
<evidence type="ECO:0000256" key="1">
    <source>
        <dbReference type="ARBA" id="ARBA00022679"/>
    </source>
</evidence>
<dbReference type="SUPFAM" id="SSF55781">
    <property type="entry name" value="GAF domain-like"/>
    <property type="match status" value="1"/>
</dbReference>
<dbReference type="InterPro" id="IPR050482">
    <property type="entry name" value="Sensor_HK_TwoCompSys"/>
</dbReference>
<evidence type="ECO:0000259" key="5">
    <source>
        <dbReference type="SMART" id="SM00065"/>
    </source>
</evidence>
<keyword evidence="4" id="KW-0472">Membrane</keyword>
<sequence>MDNSNATSAAMLPPGAANASLHLNPELRRILANIRVLVAIVAETEAISISGAGRTPAALAVLGYAVYAGWLCWMETRGSRPILPRLTPWVDAAWILLFAWLADAQSSLFILLLLFPVLFASLSFGFVSGLLVSLFAAAVAAAQLIIHGRYGDVPWQGAMLQPLSVLVLGPLVAGLARAGVQMNEQLTVADRLLGQVDPRLGVQRVAETTLRALTHHFEADLGLILLWLPDSEPRLFHCNASGKVSELSGELHASLVESLGRLPSDVAVVHHLGHLFGRLPLRYHSGFHLETKSPSSAARPAAEHLAELLDAQSMIAMPICRRAPHPCRLLLESRHRRYRARDADLLYGVMEQLAPVIENAGLLERLTEAAMAAERARIGRDLHDTAIQPYLGLKYGIEALARKTGHDNPLHHDIHALKDVAICELHELRELVTGMRSSASGADDTIGLALRRQAKRFSELFGIAVSVSCPDDLPISRKLASAIFPIVSEALTNIRRHTNAMRADIELGVQADTYVLRISNAHGDAVAPPAQFVPRAIVERAESLHGCAEVDLQRPGFTDLIISIPKTS</sequence>
<keyword evidence="7" id="KW-1185">Reference proteome</keyword>
<dbReference type="InterPro" id="IPR036890">
    <property type="entry name" value="HATPase_C_sf"/>
</dbReference>
<dbReference type="InterPro" id="IPR029016">
    <property type="entry name" value="GAF-like_dom_sf"/>
</dbReference>
<evidence type="ECO:0000313" key="6">
    <source>
        <dbReference type="EMBL" id="NMG15019.1"/>
    </source>
</evidence>
<keyword evidence="3" id="KW-0902">Two-component regulatory system</keyword>
<proteinExistence type="predicted"/>
<evidence type="ECO:0000256" key="4">
    <source>
        <dbReference type="SAM" id="Phobius"/>
    </source>
</evidence>
<evidence type="ECO:0000256" key="3">
    <source>
        <dbReference type="ARBA" id="ARBA00023012"/>
    </source>
</evidence>
<dbReference type="InterPro" id="IPR011712">
    <property type="entry name" value="Sig_transdc_His_kin_sub3_dim/P"/>
</dbReference>
<dbReference type="EMBL" id="WTVP01000010">
    <property type="protein sequence ID" value="NMG15019.1"/>
    <property type="molecule type" value="Genomic_DNA"/>
</dbReference>
<evidence type="ECO:0000313" key="7">
    <source>
        <dbReference type="Proteomes" id="UP000633943"/>
    </source>
</evidence>
<feature type="domain" description="GAF" evidence="5">
    <location>
        <begin position="201"/>
        <end position="367"/>
    </location>
</feature>